<dbReference type="GO" id="GO:0016491">
    <property type="term" value="F:oxidoreductase activity"/>
    <property type="evidence" value="ECO:0007669"/>
    <property type="project" value="InterPro"/>
</dbReference>
<dbReference type="PANTHER" id="PTHR38015:SF1">
    <property type="entry name" value="OPINE DEHYDROGENASE DOMAIN-CONTAINING PROTEIN"/>
    <property type="match status" value="1"/>
</dbReference>
<proteinExistence type="predicted"/>
<gene>
    <name evidence="2" type="ORF">HAKA00212_LOCUS25191</name>
</gene>
<sequence length="338" mass="37378">MDPAAVIPGMDMIIVSTPAFTHEMYLKAIKPYIKDGAIVMILVAQGGSDWCLRSCLGEELCSKITFCTCENLPWSCRVDEFGKAGIILNTKASTKVAALPSEATDFACNLLNTLIATEQPEEDGKIPIHPVFEPMANVLSCTLMNLNSLIHTSLSYGRFCDWTESKVYPEPPLLYLGVEERGASAVAGVSADLCNIRDAILARYPDMDLSRVMSVYDFYIACYADNIKDHTDISTVLKTNRGYETLKIPMKEVEGGYIPDFGMRYYTEDIPYGLLVTRGVAEILGVDTPMMDTIITWAQEKMGKEYLVDGKVAGKDVVTTRTPQKYGLTTPDDLVQWP</sequence>
<name>A0A7S4DI68_HETAK</name>
<evidence type="ECO:0000259" key="1">
    <source>
        <dbReference type="Pfam" id="PF02317"/>
    </source>
</evidence>
<dbReference type="AlphaFoldDB" id="A0A7S4DI68"/>
<evidence type="ECO:0000313" key="2">
    <source>
        <dbReference type="EMBL" id="CAE0650773.1"/>
    </source>
</evidence>
<dbReference type="EMBL" id="HBIU01057832">
    <property type="protein sequence ID" value="CAE0650773.1"/>
    <property type="molecule type" value="Transcribed_RNA"/>
</dbReference>
<organism evidence="2">
    <name type="scientific">Heterosigma akashiwo</name>
    <name type="common">Chromophytic alga</name>
    <name type="synonym">Heterosigma carterae</name>
    <dbReference type="NCBI Taxonomy" id="2829"/>
    <lineage>
        <taxon>Eukaryota</taxon>
        <taxon>Sar</taxon>
        <taxon>Stramenopiles</taxon>
        <taxon>Ochrophyta</taxon>
        <taxon>Raphidophyceae</taxon>
        <taxon>Chattonellales</taxon>
        <taxon>Chattonellaceae</taxon>
        <taxon>Heterosigma</taxon>
    </lineage>
</organism>
<dbReference type="Gene3D" id="1.10.1040.10">
    <property type="entry name" value="N-(1-d-carboxylethyl)-l-norvaline Dehydrogenase, domain 2"/>
    <property type="match status" value="1"/>
</dbReference>
<reference evidence="2" key="1">
    <citation type="submission" date="2021-01" db="EMBL/GenBank/DDBJ databases">
        <authorList>
            <person name="Corre E."/>
            <person name="Pelletier E."/>
            <person name="Niang G."/>
            <person name="Scheremetjew M."/>
            <person name="Finn R."/>
            <person name="Kale V."/>
            <person name="Holt S."/>
            <person name="Cochrane G."/>
            <person name="Meng A."/>
            <person name="Brown T."/>
            <person name="Cohen L."/>
        </authorList>
    </citation>
    <scope>NUCLEOTIDE SEQUENCE</scope>
    <source>
        <strain evidence="2">CCMP3107</strain>
    </source>
</reference>
<dbReference type="InterPro" id="IPR008927">
    <property type="entry name" value="6-PGluconate_DH-like_C_sf"/>
</dbReference>
<dbReference type="SUPFAM" id="SSF48179">
    <property type="entry name" value="6-phosphogluconate dehydrogenase C-terminal domain-like"/>
    <property type="match status" value="1"/>
</dbReference>
<dbReference type="InterPro" id="IPR013328">
    <property type="entry name" value="6PGD_dom2"/>
</dbReference>
<dbReference type="Pfam" id="PF02317">
    <property type="entry name" value="Octopine_DH"/>
    <property type="match status" value="1"/>
</dbReference>
<dbReference type="InterPro" id="IPR051729">
    <property type="entry name" value="Opine/Lysopine_DH"/>
</dbReference>
<dbReference type="Gene3D" id="3.40.50.720">
    <property type="entry name" value="NAD(P)-binding Rossmann-like Domain"/>
    <property type="match status" value="1"/>
</dbReference>
<dbReference type="InterPro" id="IPR003421">
    <property type="entry name" value="Opine_DH"/>
</dbReference>
<dbReference type="PANTHER" id="PTHR38015">
    <property type="entry name" value="BLR6086 PROTEIN"/>
    <property type="match status" value="1"/>
</dbReference>
<accession>A0A7S4DI68</accession>
<protein>
    <recommendedName>
        <fullName evidence="1">Opine dehydrogenase domain-containing protein</fullName>
    </recommendedName>
</protein>
<feature type="domain" description="Opine dehydrogenase" evidence="1">
    <location>
        <begin position="136"/>
        <end position="301"/>
    </location>
</feature>